<dbReference type="Gene3D" id="3.40.710.10">
    <property type="entry name" value="DD-peptidase/beta-lactamase superfamily"/>
    <property type="match status" value="1"/>
</dbReference>
<feature type="transmembrane region" description="Helical" evidence="1">
    <location>
        <begin position="289"/>
        <end position="309"/>
    </location>
</feature>
<feature type="domain" description="Acyltransferase 3" evidence="3">
    <location>
        <begin position="21"/>
        <end position="336"/>
    </location>
</feature>
<dbReference type="RefSeq" id="WP_370441586.1">
    <property type="nucleotide sequence ID" value="NZ_JBGFTU010000011.1"/>
</dbReference>
<evidence type="ECO:0000259" key="2">
    <source>
        <dbReference type="Pfam" id="PF00144"/>
    </source>
</evidence>
<gene>
    <name evidence="4" type="ORF">AB2L27_11415</name>
</gene>
<dbReference type="InterPro" id="IPR050491">
    <property type="entry name" value="AmpC-like"/>
</dbReference>
<reference evidence="4 5" key="1">
    <citation type="submission" date="2024-07" db="EMBL/GenBank/DDBJ databases">
        <authorList>
            <person name="Thanompreechachai J."/>
            <person name="Duangmal K."/>
        </authorList>
    </citation>
    <scope>NUCLEOTIDE SEQUENCE [LARGE SCALE GENOMIC DNA]</scope>
    <source>
        <strain evidence="4 5">LSe6-4</strain>
    </source>
</reference>
<dbReference type="SUPFAM" id="SSF56601">
    <property type="entry name" value="beta-lactamase/transpeptidase-like"/>
    <property type="match status" value="1"/>
</dbReference>
<feature type="transmembrane region" description="Helical" evidence="1">
    <location>
        <begin position="39"/>
        <end position="63"/>
    </location>
</feature>
<proteinExistence type="predicted"/>
<feature type="domain" description="Beta-lactamase-related" evidence="2">
    <location>
        <begin position="451"/>
        <end position="662"/>
    </location>
</feature>
<feature type="transmembrane region" description="Helical" evidence="1">
    <location>
        <begin position="321"/>
        <end position="344"/>
    </location>
</feature>
<evidence type="ECO:0000313" key="4">
    <source>
        <dbReference type="EMBL" id="MEZ0165367.1"/>
    </source>
</evidence>
<dbReference type="InterPro" id="IPR012338">
    <property type="entry name" value="Beta-lactam/transpept-like"/>
</dbReference>
<dbReference type="Proteomes" id="UP001565927">
    <property type="component" value="Unassembled WGS sequence"/>
</dbReference>
<feature type="transmembrane region" description="Helical" evidence="1">
    <location>
        <begin position="223"/>
        <end position="243"/>
    </location>
</feature>
<sequence>MTTALPGLAPTPATTARDPLLDGLRTVALARVLLWHALAWAWLSWVFPAMPVMFFLAGSLLATSLGRGGRGVWWRTTLRRARRLLVPFWLFGAAVLVTTVLTAHRTGEDVALGGTWRWVLPLLPPLGAEGQQGWLTSHLWYVSDYLWLVVLSPLVLRCARRPATTAVLALTGLAVLELGPGVGLPTLTGLPRTGVGDALCYGLFAVLGAAWARSAALPARRVLVVLAVTGVGGALALSTVVPLDRGSLNSSWLLLALAALGWLAALGLVQGPLRRSSARVAPFLRGVTARAVTVYLWHPAAIVLARTAVDEVLPQASAWTVVPLVVGGSLALTVVAVLAVGWVEDLAGGRPPRWWPVGAARPARLPVLLPVALVPVGAGCLALAVAFTGGPSRSLLAIPGPSDRSALAQSAFDVVADPGAVLPTRAAPLAELPAEDLQRTLDDWVARTEGIDAASVGVASGAALWDVVWEGTSSVELGTGLPAGEPVLAASLTKGVTAALVLQEATRGTLDLDAPVPDLDGVPAGAAVTPRQLLHHAGGLPQYTEAPGFEPDRLWSPAELVTLSLQAPPLFTPGTQVSYSNSGFLWLGLLLEHVTGQSYADLVDERVAGPLGLTTMTVEQREVPGWVGFSSGGIVASPGDLARWQGALFSSDLVLTPQARTALVDLQPLGNGLGVWPSCPCGTDPAGQRWAAGWGQSVNAGGAFAFPAEHVAVMGYLQPEGDRALEVAADLATTLATVLPGRAGGA</sequence>
<name>A0ABV4H3H8_9ACTN</name>
<keyword evidence="4" id="KW-0378">Hydrolase</keyword>
<accession>A0ABV4H3H8</accession>
<evidence type="ECO:0000259" key="3">
    <source>
        <dbReference type="Pfam" id="PF01757"/>
    </source>
</evidence>
<dbReference type="PANTHER" id="PTHR46825">
    <property type="entry name" value="D-ALANYL-D-ALANINE-CARBOXYPEPTIDASE/ENDOPEPTIDASE AMPH"/>
    <property type="match status" value="1"/>
</dbReference>
<dbReference type="InterPro" id="IPR001466">
    <property type="entry name" value="Beta-lactam-related"/>
</dbReference>
<keyword evidence="5" id="KW-1185">Reference proteome</keyword>
<keyword evidence="1" id="KW-0812">Transmembrane</keyword>
<dbReference type="Pfam" id="PF00144">
    <property type="entry name" value="Beta-lactamase"/>
    <property type="match status" value="1"/>
</dbReference>
<organism evidence="4 5">
    <name type="scientific">Kineococcus halophytocola</name>
    <dbReference type="NCBI Taxonomy" id="3234027"/>
    <lineage>
        <taxon>Bacteria</taxon>
        <taxon>Bacillati</taxon>
        <taxon>Actinomycetota</taxon>
        <taxon>Actinomycetes</taxon>
        <taxon>Kineosporiales</taxon>
        <taxon>Kineosporiaceae</taxon>
        <taxon>Kineococcus</taxon>
    </lineage>
</organism>
<comment type="caution">
    <text evidence="4">The sequence shown here is derived from an EMBL/GenBank/DDBJ whole genome shotgun (WGS) entry which is preliminary data.</text>
</comment>
<evidence type="ECO:0000256" key="1">
    <source>
        <dbReference type="SAM" id="Phobius"/>
    </source>
</evidence>
<dbReference type="Pfam" id="PF01757">
    <property type="entry name" value="Acyl_transf_3"/>
    <property type="match status" value="1"/>
</dbReference>
<evidence type="ECO:0000313" key="5">
    <source>
        <dbReference type="Proteomes" id="UP001565927"/>
    </source>
</evidence>
<feature type="transmembrane region" description="Helical" evidence="1">
    <location>
        <begin position="163"/>
        <end position="182"/>
    </location>
</feature>
<protein>
    <submittedName>
        <fullName evidence="4">Serine hydrolase</fullName>
    </submittedName>
</protein>
<feature type="transmembrane region" description="Helical" evidence="1">
    <location>
        <begin position="194"/>
        <end position="211"/>
    </location>
</feature>
<feature type="transmembrane region" description="Helical" evidence="1">
    <location>
        <begin position="365"/>
        <end position="387"/>
    </location>
</feature>
<dbReference type="PANTHER" id="PTHR46825:SF7">
    <property type="entry name" value="D-ALANYL-D-ALANINE CARBOXYPEPTIDASE"/>
    <property type="match status" value="1"/>
</dbReference>
<keyword evidence="1" id="KW-0472">Membrane</keyword>
<dbReference type="EMBL" id="JBGFTU010000011">
    <property type="protein sequence ID" value="MEZ0165367.1"/>
    <property type="molecule type" value="Genomic_DNA"/>
</dbReference>
<keyword evidence="1" id="KW-1133">Transmembrane helix</keyword>
<feature type="transmembrane region" description="Helical" evidence="1">
    <location>
        <begin position="84"/>
        <end position="103"/>
    </location>
</feature>
<dbReference type="InterPro" id="IPR002656">
    <property type="entry name" value="Acyl_transf_3_dom"/>
</dbReference>
<feature type="transmembrane region" description="Helical" evidence="1">
    <location>
        <begin position="249"/>
        <end position="269"/>
    </location>
</feature>
<feature type="transmembrane region" description="Helical" evidence="1">
    <location>
        <begin position="138"/>
        <end position="156"/>
    </location>
</feature>
<dbReference type="GO" id="GO:0016787">
    <property type="term" value="F:hydrolase activity"/>
    <property type="evidence" value="ECO:0007669"/>
    <property type="project" value="UniProtKB-KW"/>
</dbReference>